<dbReference type="EMBL" id="JBBKAJ010000011">
    <property type="protein sequence ID" value="MEJ8632209.1"/>
    <property type="molecule type" value="Genomic_DNA"/>
</dbReference>
<sequence length="141" mass="15611">MSAVRMEEDEWRAFVLEGTRTAKLATKRADGSPHVTPVCFTLEGGDVVFSTDMSTVKAKAMLRDSRVAVCVDDERPPFRYVMLRGRATVDSDPVAVRSSLQVLGTRYLGADRARVAVMAHAKPGAVVVRVRVEEVVAWRYQ</sequence>
<evidence type="ECO:0000313" key="1">
    <source>
        <dbReference type="EMBL" id="MEJ8632209.1"/>
    </source>
</evidence>
<reference evidence="1" key="1">
    <citation type="submission" date="2024-03" db="EMBL/GenBank/DDBJ databases">
        <title>Novel Streptomyces species of biotechnological and ecological value are a feature of Machair soil.</title>
        <authorList>
            <person name="Prole J.R."/>
            <person name="Goodfellow M."/>
            <person name="Allenby N."/>
            <person name="Ward A.C."/>
        </authorList>
    </citation>
    <scope>NUCLEOTIDE SEQUENCE</scope>
    <source>
        <strain evidence="1">MS2.AVA.5</strain>
    </source>
</reference>
<gene>
    <name evidence="1" type="ORF">WKI67_01825</name>
</gene>
<name>A0ACC6PLD2_9ACTN</name>
<protein>
    <submittedName>
        <fullName evidence="1">PPOX class F420-dependent oxidoreductase</fullName>
    </submittedName>
</protein>
<keyword evidence="2" id="KW-1185">Reference proteome</keyword>
<proteinExistence type="predicted"/>
<accession>A0ACC6PLD2</accession>
<organism evidence="1 2">
    <name type="scientific">Streptomyces achmelvichensis</name>
    <dbReference type="NCBI Taxonomy" id="3134111"/>
    <lineage>
        <taxon>Bacteria</taxon>
        <taxon>Bacillati</taxon>
        <taxon>Actinomycetota</taxon>
        <taxon>Actinomycetes</taxon>
        <taxon>Kitasatosporales</taxon>
        <taxon>Streptomycetaceae</taxon>
        <taxon>Streptomyces</taxon>
    </lineage>
</organism>
<dbReference type="Proteomes" id="UP001377168">
    <property type="component" value="Unassembled WGS sequence"/>
</dbReference>
<evidence type="ECO:0000313" key="2">
    <source>
        <dbReference type="Proteomes" id="UP001377168"/>
    </source>
</evidence>
<comment type="caution">
    <text evidence="1">The sequence shown here is derived from an EMBL/GenBank/DDBJ whole genome shotgun (WGS) entry which is preliminary data.</text>
</comment>